<dbReference type="GO" id="GO:0005634">
    <property type="term" value="C:nucleus"/>
    <property type="evidence" value="ECO:0007669"/>
    <property type="project" value="UniProtKB-SubCell"/>
</dbReference>
<evidence type="ECO:0000256" key="2">
    <source>
        <dbReference type="ARBA" id="ARBA00007025"/>
    </source>
</evidence>
<dbReference type="Pfam" id="PF00271">
    <property type="entry name" value="Helicase_C"/>
    <property type="match status" value="1"/>
</dbReference>
<dbReference type="PROSITE" id="PS51194">
    <property type="entry name" value="HELICASE_CTER"/>
    <property type="match status" value="1"/>
</dbReference>
<dbReference type="FunCoup" id="A0A163JZ84">
    <property type="interactions" value="295"/>
</dbReference>
<protein>
    <recommendedName>
        <fullName evidence="17">DNA repair protein RAD16</fullName>
    </recommendedName>
</protein>
<dbReference type="GO" id="GO:0004386">
    <property type="term" value="F:helicase activity"/>
    <property type="evidence" value="ECO:0007669"/>
    <property type="project" value="UniProtKB-KW"/>
</dbReference>
<feature type="domain" description="RING-type" evidence="12">
    <location>
        <begin position="720"/>
        <end position="768"/>
    </location>
</feature>
<dbReference type="CDD" id="cd18008">
    <property type="entry name" value="DEXDc_SHPRH-like"/>
    <property type="match status" value="1"/>
</dbReference>
<dbReference type="Gene3D" id="3.30.40.10">
    <property type="entry name" value="Zinc/RING finger domain, C3HC4 (zinc finger)"/>
    <property type="match status" value="1"/>
</dbReference>
<reference evidence="15" key="1">
    <citation type="submission" date="2016-04" db="EMBL/GenBank/DDBJ databases">
        <authorList>
            <person name="Evans L.H."/>
            <person name="Alamgir A."/>
            <person name="Owens N."/>
            <person name="Weber N.D."/>
            <person name="Virtaneva K."/>
            <person name="Barbian K."/>
            <person name="Babar A."/>
            <person name="Rosenke K."/>
        </authorList>
    </citation>
    <scope>NUCLEOTIDE SEQUENCE [LARGE SCALE GENOMIC DNA]</scope>
    <source>
        <strain evidence="15">CBS 101.48</strain>
    </source>
</reference>
<evidence type="ECO:0008006" key="17">
    <source>
        <dbReference type="Google" id="ProtNLM"/>
    </source>
</evidence>
<keyword evidence="4" id="KW-0547">Nucleotide-binding</keyword>
<dbReference type="SMART" id="SM00490">
    <property type="entry name" value="HELICc"/>
    <property type="match status" value="1"/>
</dbReference>
<keyword evidence="8" id="KW-0862">Zinc</keyword>
<evidence type="ECO:0000256" key="9">
    <source>
        <dbReference type="ARBA" id="ARBA00022840"/>
    </source>
</evidence>
<keyword evidence="6" id="KW-0378">Hydrolase</keyword>
<dbReference type="PROSITE" id="PS50089">
    <property type="entry name" value="ZF_RING_2"/>
    <property type="match status" value="1"/>
</dbReference>
<keyword evidence="16" id="KW-1185">Reference proteome</keyword>
<dbReference type="Gene3D" id="3.40.50.300">
    <property type="entry name" value="P-loop containing nucleotide triphosphate hydrolases"/>
    <property type="match status" value="1"/>
</dbReference>
<dbReference type="PANTHER" id="PTHR45626">
    <property type="entry name" value="TRANSCRIPTION TERMINATION FACTOR 2-RELATED"/>
    <property type="match status" value="1"/>
</dbReference>
<sequence length="995" mass="110949">MVSTRSKRDQPTNDSVSDHPQPSASPPTITRRSTRRKPSVLSQQSTTIGAAIGASSSSSATVTPIDSTQPTEETSGSTDDDFERYVGVRRRRLASPAPSAKRQRKRIKAEDVSISTIGQLPLVAPSSPSTDKVARQEPQTAAHEHHQDATLKHEIVDGSTALPSESLTSSSSSPSSSSSGVDAVKPILDGLASGHDSELETQTLVADSDGPAALSLGSPTASSSSPASSLSSVKSIKPKADDTLSGQDLELELLTLAGESGGPGEPGSDLDEVDELDSSDESDASEESDDEAPPEPRRNRDGSVRLTWQQRTTMKLDANHPELKLVWDALRKKGTHQVIPIEQPEHLKLPLLPFQKYGVAWMIQQEKDDDDEMGMGKTIQTISLLLSDHGSRPNLIVAPTVAIMQWQTEIEKHTDIDIKVHVFHGNKRASTVKELNSFDVVITTYSILENCYRKQQYGVKRQGMVVKEASLLHKVKWHRIVLDEAHNIKDRSSGSARSAVSALKEKRLDSCINLPPFFSLRLQKFGLNSTHRWALTGTPLQNRVGELYSLIRFIRADPFGYYFCKNCDCKNLNWTFTDKSHCDKCHHTPMEHVCWWNNEVLKPIQFSGYVGEGRQAMDKLRLLLDQIMLRRTKLECADDLGLPPRTITVRSDIFNEEEEEVYLSLFSDTARRFNSYVENGSVLNNYANIFELLTKMRQCANHPDLVFKKKGISDNKQMVCMLCNDTPEDAILSNCKHTFCRQCCIQYLQSFDDESAGPSKQVPKCPSCYSSFSVDLTQPALEIELGDDVGETEHPAFSKTSIVNRIDMDKWRSSTKIEALAEELSKLRSEDRTIKSFLDLIYWRLSRMGFSCIRLDGSMAPKQRAAAIEHFSTNPETTVFLISLKAGGVALNLTEASRVFICDPWWNPAAERKWNDKSTGLHTGHVDLDSAMDRIHRLGQYRPVLITRLVIDNSIESRIIQLQDKKTALMNSTIDKDQSALERLTVEDMKFLFVM</sequence>
<evidence type="ECO:0000313" key="16">
    <source>
        <dbReference type="Proteomes" id="UP000078561"/>
    </source>
</evidence>
<dbReference type="InterPro" id="IPR038718">
    <property type="entry name" value="SNF2-like_sf"/>
</dbReference>
<feature type="compositionally biased region" description="Low complexity" evidence="11">
    <location>
        <begin position="45"/>
        <end position="61"/>
    </location>
</feature>
<dbReference type="InterPro" id="IPR018957">
    <property type="entry name" value="Znf_C3HC4_RING-type"/>
</dbReference>
<dbReference type="SUPFAM" id="SSF52540">
    <property type="entry name" value="P-loop containing nucleoside triphosphate hydrolases"/>
    <property type="match status" value="2"/>
</dbReference>
<dbReference type="GO" id="GO:0005524">
    <property type="term" value="F:ATP binding"/>
    <property type="evidence" value="ECO:0007669"/>
    <property type="project" value="UniProtKB-KW"/>
</dbReference>
<keyword evidence="7" id="KW-0347">Helicase</keyword>
<dbReference type="SMART" id="SM00487">
    <property type="entry name" value="DEXDc"/>
    <property type="match status" value="1"/>
</dbReference>
<evidence type="ECO:0000313" key="15">
    <source>
        <dbReference type="EMBL" id="SAM03073.1"/>
    </source>
</evidence>
<evidence type="ECO:0000256" key="8">
    <source>
        <dbReference type="ARBA" id="ARBA00022833"/>
    </source>
</evidence>
<evidence type="ECO:0000256" key="7">
    <source>
        <dbReference type="ARBA" id="ARBA00022806"/>
    </source>
</evidence>
<dbReference type="GO" id="GO:0016787">
    <property type="term" value="F:hydrolase activity"/>
    <property type="evidence" value="ECO:0007669"/>
    <property type="project" value="UniProtKB-KW"/>
</dbReference>
<dbReference type="PANTHER" id="PTHR45626:SF12">
    <property type="entry name" value="DNA REPAIR PROTEIN RAD16"/>
    <property type="match status" value="1"/>
</dbReference>
<feature type="domain" description="Helicase ATP-binding" evidence="13">
    <location>
        <begin position="371"/>
        <end position="557"/>
    </location>
</feature>
<feature type="compositionally biased region" description="Polar residues" evidence="11">
    <location>
        <begin position="62"/>
        <end position="77"/>
    </location>
</feature>
<evidence type="ECO:0000256" key="5">
    <source>
        <dbReference type="ARBA" id="ARBA00022771"/>
    </source>
</evidence>
<dbReference type="InterPro" id="IPR050628">
    <property type="entry name" value="SNF2_RAD54_helicase_TF"/>
</dbReference>
<feature type="compositionally biased region" description="Basic and acidic residues" evidence="11">
    <location>
        <begin position="142"/>
        <end position="156"/>
    </location>
</feature>
<dbReference type="OrthoDB" id="448448at2759"/>
<dbReference type="GO" id="GO:0006289">
    <property type="term" value="P:nucleotide-excision repair"/>
    <property type="evidence" value="ECO:0007669"/>
    <property type="project" value="TreeGrafter"/>
</dbReference>
<feature type="region of interest" description="Disordered" evidence="11">
    <location>
        <begin position="257"/>
        <end position="308"/>
    </location>
</feature>
<accession>A0A163JZ84</accession>
<dbReference type="EMBL" id="LT554032">
    <property type="protein sequence ID" value="SAM03073.1"/>
    <property type="molecule type" value="Genomic_DNA"/>
</dbReference>
<organism evidence="15">
    <name type="scientific">Absidia glauca</name>
    <name type="common">Pin mould</name>
    <dbReference type="NCBI Taxonomy" id="4829"/>
    <lineage>
        <taxon>Eukaryota</taxon>
        <taxon>Fungi</taxon>
        <taxon>Fungi incertae sedis</taxon>
        <taxon>Mucoromycota</taxon>
        <taxon>Mucoromycotina</taxon>
        <taxon>Mucoromycetes</taxon>
        <taxon>Mucorales</taxon>
        <taxon>Cunninghamellaceae</taxon>
        <taxon>Absidia</taxon>
    </lineage>
</organism>
<dbReference type="GO" id="GO:0008094">
    <property type="term" value="F:ATP-dependent activity, acting on DNA"/>
    <property type="evidence" value="ECO:0007669"/>
    <property type="project" value="TreeGrafter"/>
</dbReference>
<evidence type="ECO:0000259" key="14">
    <source>
        <dbReference type="PROSITE" id="PS51194"/>
    </source>
</evidence>
<feature type="region of interest" description="Disordered" evidence="11">
    <location>
        <begin position="1"/>
        <end position="242"/>
    </location>
</feature>
<dbReference type="InParanoid" id="A0A163JZ84"/>
<dbReference type="InterPro" id="IPR000330">
    <property type="entry name" value="SNF2_N"/>
</dbReference>
<dbReference type="Pfam" id="PF00097">
    <property type="entry name" value="zf-C3HC4"/>
    <property type="match status" value="1"/>
</dbReference>
<dbReference type="InterPro" id="IPR027417">
    <property type="entry name" value="P-loop_NTPase"/>
</dbReference>
<comment type="similarity">
    <text evidence="2">Belongs to the SNF2/RAD54 helicase family.</text>
</comment>
<dbReference type="InterPro" id="IPR049730">
    <property type="entry name" value="SNF2/RAD54-like_C"/>
</dbReference>
<feature type="compositionally biased region" description="Low complexity" evidence="11">
    <location>
        <begin position="211"/>
        <end position="232"/>
    </location>
</feature>
<feature type="compositionally biased region" description="Basic and acidic residues" evidence="11">
    <location>
        <begin position="294"/>
        <end position="303"/>
    </location>
</feature>
<dbReference type="InterPro" id="IPR013083">
    <property type="entry name" value="Znf_RING/FYVE/PHD"/>
</dbReference>
<dbReference type="PROSITE" id="PS51192">
    <property type="entry name" value="HELICASE_ATP_BIND_1"/>
    <property type="match status" value="1"/>
</dbReference>
<feature type="compositionally biased region" description="Acidic residues" evidence="11">
    <location>
        <begin position="268"/>
        <end position="293"/>
    </location>
</feature>
<dbReference type="OMA" id="DHIMLRR"/>
<feature type="compositionally biased region" description="Basic and acidic residues" evidence="11">
    <location>
        <begin position="1"/>
        <end position="11"/>
    </location>
</feature>
<dbReference type="InterPro" id="IPR002464">
    <property type="entry name" value="DNA/RNA_helicase_DEAH_CS"/>
</dbReference>
<dbReference type="GO" id="GO:0008270">
    <property type="term" value="F:zinc ion binding"/>
    <property type="evidence" value="ECO:0007669"/>
    <property type="project" value="UniProtKB-KW"/>
</dbReference>
<dbReference type="SUPFAM" id="SSF57850">
    <property type="entry name" value="RING/U-box"/>
    <property type="match status" value="1"/>
</dbReference>
<evidence type="ECO:0000256" key="3">
    <source>
        <dbReference type="ARBA" id="ARBA00022723"/>
    </source>
</evidence>
<evidence type="ECO:0000259" key="12">
    <source>
        <dbReference type="PROSITE" id="PS50089"/>
    </source>
</evidence>
<evidence type="ECO:0000259" key="13">
    <source>
        <dbReference type="PROSITE" id="PS51192"/>
    </source>
</evidence>
<gene>
    <name evidence="15" type="primary">ABSGL_08890.1 scaffold 10451</name>
</gene>
<dbReference type="STRING" id="4829.A0A163JZ84"/>
<dbReference type="SMART" id="SM00184">
    <property type="entry name" value="RING"/>
    <property type="match status" value="1"/>
</dbReference>
<dbReference type="AlphaFoldDB" id="A0A163JZ84"/>
<evidence type="ECO:0000256" key="10">
    <source>
        <dbReference type="PROSITE-ProRule" id="PRU00175"/>
    </source>
</evidence>
<dbReference type="InterPro" id="IPR001650">
    <property type="entry name" value="Helicase_C-like"/>
</dbReference>
<dbReference type="Pfam" id="PF00176">
    <property type="entry name" value="SNF2-rel_dom"/>
    <property type="match status" value="2"/>
</dbReference>
<dbReference type="Gene3D" id="3.40.50.10810">
    <property type="entry name" value="Tandem AAA-ATPase domain"/>
    <property type="match status" value="1"/>
</dbReference>
<dbReference type="Proteomes" id="UP000078561">
    <property type="component" value="Unassembled WGS sequence"/>
</dbReference>
<evidence type="ECO:0000256" key="4">
    <source>
        <dbReference type="ARBA" id="ARBA00022741"/>
    </source>
</evidence>
<dbReference type="CDD" id="cd18793">
    <property type="entry name" value="SF2_C_SNF"/>
    <property type="match status" value="1"/>
</dbReference>
<evidence type="ECO:0000256" key="11">
    <source>
        <dbReference type="SAM" id="MobiDB-lite"/>
    </source>
</evidence>
<keyword evidence="5 10" id="KW-0863">Zinc-finger</keyword>
<keyword evidence="3" id="KW-0479">Metal-binding</keyword>
<comment type="subcellular location">
    <subcellularLocation>
        <location evidence="1">Nucleus</location>
    </subcellularLocation>
</comment>
<proteinExistence type="inferred from homology"/>
<keyword evidence="9" id="KW-0067">ATP-binding</keyword>
<feature type="compositionally biased region" description="Low complexity" evidence="11">
    <location>
        <begin position="159"/>
        <end position="179"/>
    </location>
</feature>
<dbReference type="PROSITE" id="PS00690">
    <property type="entry name" value="DEAH_ATP_HELICASE"/>
    <property type="match status" value="1"/>
</dbReference>
<dbReference type="InterPro" id="IPR001841">
    <property type="entry name" value="Znf_RING"/>
</dbReference>
<dbReference type="InterPro" id="IPR014001">
    <property type="entry name" value="Helicase_ATP-bd"/>
</dbReference>
<feature type="domain" description="Helicase C-terminal" evidence="14">
    <location>
        <begin position="816"/>
        <end position="982"/>
    </location>
</feature>
<evidence type="ECO:0000256" key="6">
    <source>
        <dbReference type="ARBA" id="ARBA00022801"/>
    </source>
</evidence>
<evidence type="ECO:0000256" key="1">
    <source>
        <dbReference type="ARBA" id="ARBA00004123"/>
    </source>
</evidence>
<name>A0A163JZ84_ABSGL</name>